<dbReference type="InterPro" id="IPR005000">
    <property type="entry name" value="Aldolase/citrate-lyase_domain"/>
</dbReference>
<evidence type="ECO:0000259" key="4">
    <source>
        <dbReference type="Pfam" id="PF03328"/>
    </source>
</evidence>
<protein>
    <recommendedName>
        <fullName evidence="4">HpcH/HpaI aldolase/citrate lyase domain-containing protein</fullName>
    </recommendedName>
</protein>
<gene>
    <name evidence="5" type="ORF">METZ01_LOCUS333559</name>
</gene>
<keyword evidence="3" id="KW-0460">Magnesium</keyword>
<name>A0A382Q701_9ZZZZ</name>
<dbReference type="Gene3D" id="3.20.20.60">
    <property type="entry name" value="Phosphoenolpyruvate-binding domains"/>
    <property type="match status" value="1"/>
</dbReference>
<evidence type="ECO:0000313" key="5">
    <source>
        <dbReference type="EMBL" id="SVC80705.1"/>
    </source>
</evidence>
<dbReference type="AlphaFoldDB" id="A0A382Q701"/>
<dbReference type="Pfam" id="PF03328">
    <property type="entry name" value="HpcH_HpaI"/>
    <property type="match status" value="1"/>
</dbReference>
<dbReference type="GO" id="GO:0003824">
    <property type="term" value="F:catalytic activity"/>
    <property type="evidence" value="ECO:0007669"/>
    <property type="project" value="InterPro"/>
</dbReference>
<dbReference type="InterPro" id="IPR040442">
    <property type="entry name" value="Pyrv_kinase-like_dom_sf"/>
</dbReference>
<feature type="domain" description="HpcH/HpaI aldolase/citrate lyase" evidence="4">
    <location>
        <begin position="1"/>
        <end position="53"/>
    </location>
</feature>
<dbReference type="PANTHER" id="PTHR32308:SF0">
    <property type="entry name" value="HPCH_HPAI ALDOLASE_CITRATE LYASE DOMAIN-CONTAINING PROTEIN"/>
    <property type="match status" value="1"/>
</dbReference>
<comment type="cofactor">
    <cofactor evidence="1">
        <name>Mg(2+)</name>
        <dbReference type="ChEBI" id="CHEBI:18420"/>
    </cofactor>
</comment>
<proteinExistence type="predicted"/>
<dbReference type="GO" id="GO:0000287">
    <property type="term" value="F:magnesium ion binding"/>
    <property type="evidence" value="ECO:0007669"/>
    <property type="project" value="TreeGrafter"/>
</dbReference>
<dbReference type="InterPro" id="IPR015813">
    <property type="entry name" value="Pyrv/PenolPyrv_kinase-like_dom"/>
</dbReference>
<accession>A0A382Q701</accession>
<feature type="non-terminal residue" evidence="5">
    <location>
        <position position="1"/>
    </location>
</feature>
<reference evidence="5" key="1">
    <citation type="submission" date="2018-05" db="EMBL/GenBank/DDBJ databases">
        <authorList>
            <person name="Lanie J.A."/>
            <person name="Ng W.-L."/>
            <person name="Kazmierczak K.M."/>
            <person name="Andrzejewski T.M."/>
            <person name="Davidsen T.M."/>
            <person name="Wayne K.J."/>
            <person name="Tettelin H."/>
            <person name="Glass J.I."/>
            <person name="Rusch D."/>
            <person name="Podicherti R."/>
            <person name="Tsui H.-C.T."/>
            <person name="Winkler M.E."/>
        </authorList>
    </citation>
    <scope>NUCLEOTIDE SEQUENCE</scope>
</reference>
<dbReference type="EMBL" id="UINC01112052">
    <property type="protein sequence ID" value="SVC80705.1"/>
    <property type="molecule type" value="Genomic_DNA"/>
</dbReference>
<evidence type="ECO:0000256" key="2">
    <source>
        <dbReference type="ARBA" id="ARBA00022723"/>
    </source>
</evidence>
<evidence type="ECO:0000256" key="3">
    <source>
        <dbReference type="ARBA" id="ARBA00022842"/>
    </source>
</evidence>
<sequence length="59" mass="6541">MHFVPGANEKMLHKSIATNADSLILDLEDAVTPERKDDARATVNDWLGSVDFEGKERSV</sequence>
<dbReference type="GO" id="GO:0006107">
    <property type="term" value="P:oxaloacetate metabolic process"/>
    <property type="evidence" value="ECO:0007669"/>
    <property type="project" value="TreeGrafter"/>
</dbReference>
<evidence type="ECO:0000256" key="1">
    <source>
        <dbReference type="ARBA" id="ARBA00001946"/>
    </source>
</evidence>
<dbReference type="PANTHER" id="PTHR32308">
    <property type="entry name" value="LYASE BETA SUBUNIT, PUTATIVE (AFU_ORTHOLOGUE AFUA_4G13030)-RELATED"/>
    <property type="match status" value="1"/>
</dbReference>
<keyword evidence="2" id="KW-0479">Metal-binding</keyword>
<feature type="non-terminal residue" evidence="5">
    <location>
        <position position="59"/>
    </location>
</feature>
<organism evidence="5">
    <name type="scientific">marine metagenome</name>
    <dbReference type="NCBI Taxonomy" id="408172"/>
    <lineage>
        <taxon>unclassified sequences</taxon>
        <taxon>metagenomes</taxon>
        <taxon>ecological metagenomes</taxon>
    </lineage>
</organism>
<dbReference type="SUPFAM" id="SSF51621">
    <property type="entry name" value="Phosphoenolpyruvate/pyruvate domain"/>
    <property type="match status" value="1"/>
</dbReference>